<evidence type="ECO:0000256" key="2">
    <source>
        <dbReference type="SAM" id="MobiDB-lite"/>
    </source>
</evidence>
<evidence type="ECO:0000256" key="1">
    <source>
        <dbReference type="ARBA" id="ARBA00008724"/>
    </source>
</evidence>
<comment type="caution">
    <text evidence="4">The sequence shown here is derived from an EMBL/GenBank/DDBJ whole genome shotgun (WGS) entry which is preliminary data.</text>
</comment>
<dbReference type="InterPro" id="IPR048300">
    <property type="entry name" value="TACO1_YebC-like_2nd/3rd_dom"/>
</dbReference>
<proteinExistence type="inferred from homology"/>
<feature type="region of interest" description="Disordered" evidence="2">
    <location>
        <begin position="200"/>
        <end position="235"/>
    </location>
</feature>
<protein>
    <recommendedName>
        <fullName evidence="3">TACO1/YebC-like second and third domain-containing protein</fullName>
    </recommendedName>
</protein>
<dbReference type="InterPro" id="IPR002876">
    <property type="entry name" value="Transcrip_reg_TACO1-like"/>
</dbReference>
<evidence type="ECO:0000313" key="4">
    <source>
        <dbReference type="EMBL" id="KAK4760800.1"/>
    </source>
</evidence>
<dbReference type="GO" id="GO:0009507">
    <property type="term" value="C:chloroplast"/>
    <property type="evidence" value="ECO:0007669"/>
    <property type="project" value="TreeGrafter"/>
</dbReference>
<evidence type="ECO:0000313" key="5">
    <source>
        <dbReference type="Proteomes" id="UP001345219"/>
    </source>
</evidence>
<feature type="region of interest" description="Disordered" evidence="2">
    <location>
        <begin position="1"/>
        <end position="20"/>
    </location>
</feature>
<dbReference type="PANTHER" id="PTHR12532:SF0">
    <property type="entry name" value="TRANSLATIONAL ACTIVATOR OF CYTOCHROME C OXIDASE 1"/>
    <property type="match status" value="1"/>
</dbReference>
<sequence length="551" mass="62181">MGSLIDRQPTLPVHSGRRGRGAEGYLTEKRIMGFLENLWDDTLAGPAPARLRKLTPPPWAISLHLVKQRGHGHKKSAILCGFYLLVRAPVVRPCINIIASSHCKKNTRIVVMNHQPTQSQGQGKFLIVLPQNMQSLYLFFLHPIPVTVKVVKLGGQRILSRIGLRLCHGSESYGRSTEFTIMQNGDKKDETAEAWLCALRPEEERRPLPPSDRVSDAGEPEPLHPTPRVEKKIQSQRVSSTLVRQKFLQYSLGVTDQQPVSTIETKRGKWVPIPLCEHLEQSSGDSQSMQNCFTEQTILFFVDYFIKPSGGHHCMKKKMVVYKLGRYILPFLFAWAGGLARLLEERVLKTRRRQNYIEELEKKSFLRGPNPISNTALVAVLEKAKELDVPKDILERNIKRASEKGQEAYIEKIYEVYGFGGVSIVVEVSTDKINRCARVVNIKVFDTDKDQLLDSALDAGAEDVIEPPVYEDDSEEDGSNRYYKIVTSLENYSTVLSKLREEGINFEPDNGSELLPIVTVEVDDESMDLNKALLASLLDLEDVDAVYTDQK</sequence>
<dbReference type="Pfam" id="PF01709">
    <property type="entry name" value="Transcrip_reg"/>
    <property type="match status" value="1"/>
</dbReference>
<dbReference type="Gene3D" id="1.10.10.200">
    <property type="match status" value="1"/>
</dbReference>
<dbReference type="Proteomes" id="UP001345219">
    <property type="component" value="Chromosome 5"/>
</dbReference>
<dbReference type="Gene3D" id="3.30.70.980">
    <property type="match status" value="2"/>
</dbReference>
<dbReference type="InterPro" id="IPR017856">
    <property type="entry name" value="Integrase-like_N"/>
</dbReference>
<comment type="similarity">
    <text evidence="1">Belongs to the TACO1 family.</text>
</comment>
<dbReference type="InterPro" id="IPR026564">
    <property type="entry name" value="Transcrip_reg_TACO1-like_dom3"/>
</dbReference>
<gene>
    <name evidence="4" type="ORF">SAY87_005693</name>
</gene>
<accession>A0AAN7K569</accession>
<dbReference type="EMBL" id="JAXIOK010000010">
    <property type="protein sequence ID" value="KAK4760800.1"/>
    <property type="molecule type" value="Genomic_DNA"/>
</dbReference>
<reference evidence="4 5" key="1">
    <citation type="journal article" date="2023" name="Hortic Res">
        <title>Pangenome of water caltrop reveals structural variations and asymmetric subgenome divergence after allopolyploidization.</title>
        <authorList>
            <person name="Zhang X."/>
            <person name="Chen Y."/>
            <person name="Wang L."/>
            <person name="Yuan Y."/>
            <person name="Fang M."/>
            <person name="Shi L."/>
            <person name="Lu R."/>
            <person name="Comes H.P."/>
            <person name="Ma Y."/>
            <person name="Chen Y."/>
            <person name="Huang G."/>
            <person name="Zhou Y."/>
            <person name="Zheng Z."/>
            <person name="Qiu Y."/>
        </authorList>
    </citation>
    <scope>NUCLEOTIDE SEQUENCE [LARGE SCALE GENOMIC DNA]</scope>
    <source>
        <tissue evidence="4">Roots</tissue>
    </source>
</reference>
<dbReference type="FunFam" id="3.30.70.980:FF:000011">
    <property type="entry name" value="Putative transcriptional regulatory protein"/>
    <property type="match status" value="1"/>
</dbReference>
<evidence type="ECO:0000259" key="3">
    <source>
        <dbReference type="Pfam" id="PF01709"/>
    </source>
</evidence>
<dbReference type="AlphaFoldDB" id="A0AAN7K569"/>
<dbReference type="PANTHER" id="PTHR12532">
    <property type="entry name" value="TRANSLATIONAL ACTIVATOR OF CYTOCHROME C OXIDASE 1"/>
    <property type="match status" value="1"/>
</dbReference>
<dbReference type="InterPro" id="IPR029072">
    <property type="entry name" value="YebC-like"/>
</dbReference>
<name>A0AAN7K569_9MYRT</name>
<keyword evidence="5" id="KW-1185">Reference proteome</keyword>
<dbReference type="SUPFAM" id="SSF75625">
    <property type="entry name" value="YebC-like"/>
    <property type="match status" value="1"/>
</dbReference>
<organism evidence="4 5">
    <name type="scientific">Trapa incisa</name>
    <dbReference type="NCBI Taxonomy" id="236973"/>
    <lineage>
        <taxon>Eukaryota</taxon>
        <taxon>Viridiplantae</taxon>
        <taxon>Streptophyta</taxon>
        <taxon>Embryophyta</taxon>
        <taxon>Tracheophyta</taxon>
        <taxon>Spermatophyta</taxon>
        <taxon>Magnoliopsida</taxon>
        <taxon>eudicotyledons</taxon>
        <taxon>Gunneridae</taxon>
        <taxon>Pentapetalae</taxon>
        <taxon>rosids</taxon>
        <taxon>malvids</taxon>
        <taxon>Myrtales</taxon>
        <taxon>Lythraceae</taxon>
        <taxon>Trapa</taxon>
    </lineage>
</organism>
<feature type="domain" description="TACO1/YebC-like second and third" evidence="3">
    <location>
        <begin position="442"/>
        <end position="549"/>
    </location>
</feature>